<organism evidence="8 9">
    <name type="scientific">Sphingopyxis terrae subsp. ummariensis</name>
    <dbReference type="NCBI Taxonomy" id="429001"/>
    <lineage>
        <taxon>Bacteria</taxon>
        <taxon>Pseudomonadati</taxon>
        <taxon>Pseudomonadota</taxon>
        <taxon>Alphaproteobacteria</taxon>
        <taxon>Sphingomonadales</taxon>
        <taxon>Sphingomonadaceae</taxon>
        <taxon>Sphingopyxis</taxon>
    </lineage>
</organism>
<dbReference type="Gene3D" id="2.40.160.50">
    <property type="entry name" value="membrane protein fhac: a member of the omp85/tpsb transporter family"/>
    <property type="match status" value="1"/>
</dbReference>
<dbReference type="InterPro" id="IPR005565">
    <property type="entry name" value="Hemolysn_activator_HlyB_C"/>
</dbReference>
<gene>
    <name evidence="8" type="ORF">SAMN06295984_2346</name>
</gene>
<dbReference type="EMBL" id="FXWL01000002">
    <property type="protein sequence ID" value="SMQ76926.1"/>
    <property type="molecule type" value="Genomic_DNA"/>
</dbReference>
<evidence type="ECO:0000256" key="5">
    <source>
        <dbReference type="SAM" id="SignalP"/>
    </source>
</evidence>
<dbReference type="GeneID" id="303001985"/>
<evidence type="ECO:0000313" key="9">
    <source>
        <dbReference type="Proteomes" id="UP000194469"/>
    </source>
</evidence>
<feature type="compositionally biased region" description="Low complexity" evidence="4">
    <location>
        <begin position="23"/>
        <end position="32"/>
    </location>
</feature>
<dbReference type="GO" id="GO:0098046">
    <property type="term" value="C:type V protein secretion system complex"/>
    <property type="evidence" value="ECO:0007669"/>
    <property type="project" value="TreeGrafter"/>
</dbReference>
<dbReference type="Proteomes" id="UP000194469">
    <property type="component" value="Unassembled WGS sequence"/>
</dbReference>
<name>A0A1Y6FRP1_9SPHN</name>
<keyword evidence="1" id="KW-1134">Transmembrane beta strand</keyword>
<evidence type="ECO:0000259" key="6">
    <source>
        <dbReference type="Pfam" id="PF03865"/>
    </source>
</evidence>
<feature type="signal peptide" evidence="5">
    <location>
        <begin position="1"/>
        <end position="24"/>
    </location>
</feature>
<dbReference type="PANTHER" id="PTHR34597:SF6">
    <property type="entry name" value="BLR6126 PROTEIN"/>
    <property type="match status" value="1"/>
</dbReference>
<accession>A0A1Y6FRP1</accession>
<dbReference type="RefSeq" id="WP_133058525.1">
    <property type="nucleotide sequence ID" value="NZ_FXWL01000002.1"/>
</dbReference>
<reference evidence="9" key="1">
    <citation type="submission" date="2017-04" db="EMBL/GenBank/DDBJ databases">
        <authorList>
            <person name="Varghese N."/>
            <person name="Submissions S."/>
        </authorList>
    </citation>
    <scope>NUCLEOTIDE SEQUENCE [LARGE SCALE GENOMIC DNA]</scope>
    <source>
        <strain evidence="9">UI2</strain>
    </source>
</reference>
<feature type="domain" description="Polypeptide-transport-associated ShlB-type" evidence="7">
    <location>
        <begin position="71"/>
        <end position="140"/>
    </location>
</feature>
<evidence type="ECO:0000256" key="2">
    <source>
        <dbReference type="ARBA" id="ARBA00022692"/>
    </source>
</evidence>
<feature type="chain" id="PRO_5013187330" evidence="5">
    <location>
        <begin position="25"/>
        <end position="546"/>
    </location>
</feature>
<evidence type="ECO:0000256" key="3">
    <source>
        <dbReference type="ARBA" id="ARBA00023237"/>
    </source>
</evidence>
<dbReference type="GO" id="GO:0046819">
    <property type="term" value="P:protein secretion by the type V secretion system"/>
    <property type="evidence" value="ECO:0007669"/>
    <property type="project" value="TreeGrafter"/>
</dbReference>
<feature type="domain" description="Haemolysin activator HlyB C-terminal" evidence="6">
    <location>
        <begin position="294"/>
        <end position="506"/>
    </location>
</feature>
<dbReference type="Pfam" id="PF08479">
    <property type="entry name" value="POTRA_2"/>
    <property type="match status" value="1"/>
</dbReference>
<dbReference type="InterPro" id="IPR013686">
    <property type="entry name" value="Polypept-transport_assoc_ShlB"/>
</dbReference>
<keyword evidence="3" id="KW-0998">Cell outer membrane</keyword>
<dbReference type="AlphaFoldDB" id="A0A1Y6FRP1"/>
<proteinExistence type="predicted"/>
<protein>
    <submittedName>
        <fullName evidence="8">Hemolysin activation/secretion protein</fullName>
    </submittedName>
</protein>
<dbReference type="PANTHER" id="PTHR34597">
    <property type="entry name" value="SLR1661 PROTEIN"/>
    <property type="match status" value="1"/>
</dbReference>
<evidence type="ECO:0000256" key="1">
    <source>
        <dbReference type="ARBA" id="ARBA00022452"/>
    </source>
</evidence>
<feature type="region of interest" description="Disordered" evidence="4">
    <location>
        <begin position="23"/>
        <end position="68"/>
    </location>
</feature>
<keyword evidence="1" id="KW-0472">Membrane</keyword>
<dbReference type="GO" id="GO:0008320">
    <property type="term" value="F:protein transmembrane transporter activity"/>
    <property type="evidence" value="ECO:0007669"/>
    <property type="project" value="TreeGrafter"/>
</dbReference>
<dbReference type="Pfam" id="PF03865">
    <property type="entry name" value="ShlB"/>
    <property type="match status" value="1"/>
</dbReference>
<keyword evidence="2" id="KW-0812">Transmembrane</keyword>
<evidence type="ECO:0000313" key="8">
    <source>
        <dbReference type="EMBL" id="SMQ76926.1"/>
    </source>
</evidence>
<feature type="compositionally biased region" description="Pro residues" evidence="4">
    <location>
        <begin position="47"/>
        <end position="59"/>
    </location>
</feature>
<dbReference type="Gene3D" id="3.10.20.310">
    <property type="entry name" value="membrane protein fhac"/>
    <property type="match status" value="1"/>
</dbReference>
<dbReference type="InterPro" id="IPR051544">
    <property type="entry name" value="TPS_OM_transporter"/>
</dbReference>
<sequence>MRSPNRCGAAALAAAMLLPAAASAAQPSSTPLEPGRPPLSPTSDRPFPLPDPDVAPPSPARTAPQGRPDIAIRKVRFIGAGVPANVAKAAEPYIGRPASTENLKRLAAAMTRAYNRSSVALFTLVIPEQDFADGVVIVASAEGHISRVTISGDAQGGPAPLIARMAAPLPGQDPLPRARFERALGNIADIPGTKVTPTLALGDSPGAVALDLAVDASRPTLGVGFTTRSSPYVRDGIVEATARGYSLLRSGDESQLGGAAAVDLKSLLYITARHSTPLGAAGTRAELSVAALRTRPRALAIDGKAWSGGLAVTHPLIRSTRRTLTLSGRLDYLDSRNALFGTTIAAEKSSTASGALAFRLTEDRSVVGARIGVSRGLDIAGARVDPAVGEADFLYADAAIEANQAIGKRVVLRAAATGRWTRDRLPAAQRFSVGGASFGRAFDDGLVSGDRGYAGFGELALRPLAKGALAKSEVYAFADYADVTLLARPATSRSRFDLGSWGGGVRLSYRDNATIGVEFADAWNQPAPGFDQGWRVALAWKVSIRP</sequence>
<keyword evidence="9" id="KW-1185">Reference proteome</keyword>
<evidence type="ECO:0000256" key="4">
    <source>
        <dbReference type="SAM" id="MobiDB-lite"/>
    </source>
</evidence>
<evidence type="ECO:0000259" key="7">
    <source>
        <dbReference type="Pfam" id="PF08479"/>
    </source>
</evidence>
<keyword evidence="5" id="KW-0732">Signal</keyword>